<dbReference type="AlphaFoldDB" id="A0A8H4J7E2"/>
<dbReference type="PROSITE" id="PS00789">
    <property type="entry name" value="CHORISMATE_SYNTHASE_3"/>
    <property type="match status" value="1"/>
</dbReference>
<accession>A0A8H4J7E2</accession>
<dbReference type="Pfam" id="PF00172">
    <property type="entry name" value="Zn_clus"/>
    <property type="match status" value="1"/>
</dbReference>
<reference evidence="13" key="1">
    <citation type="submission" date="2020-04" db="EMBL/GenBank/DDBJ databases">
        <title>Genome Assembly and Annotation of Botryosphaeria dothidea sdau 11-99, a Latent Pathogen of Apple Fruit Ring Rot in China.</title>
        <authorList>
            <person name="Yu C."/>
            <person name="Diao Y."/>
            <person name="Lu Q."/>
            <person name="Zhao J."/>
            <person name="Cui S."/>
            <person name="Peng C."/>
            <person name="He B."/>
            <person name="Liu H."/>
        </authorList>
    </citation>
    <scope>NUCLEOTIDE SEQUENCE [LARGE SCALE GENOMIC DNA]</scope>
    <source>
        <strain evidence="13">Sdau11-99</strain>
    </source>
</reference>
<comment type="pathway">
    <text evidence="1 10">Metabolic intermediate biosynthesis; chorismate biosynthesis; chorismate from D-erythrose 4-phosphate and phosphoenolpyruvate: step 7/7.</text>
</comment>
<dbReference type="NCBIfam" id="NF003793">
    <property type="entry name" value="PRK05382.1"/>
    <property type="match status" value="1"/>
</dbReference>
<gene>
    <name evidence="13" type="ORF">GTA08_BOTSDO00966</name>
</gene>
<protein>
    <recommendedName>
        <fullName evidence="4 10">Chorismate synthase</fullName>
        <ecNumber evidence="4 10">4.2.3.5</ecNumber>
    </recommendedName>
</protein>
<dbReference type="Proteomes" id="UP000572817">
    <property type="component" value="Unassembled WGS sequence"/>
</dbReference>
<dbReference type="CDD" id="cd07304">
    <property type="entry name" value="Chorismate_synthase"/>
    <property type="match status" value="1"/>
</dbReference>
<evidence type="ECO:0000259" key="12">
    <source>
        <dbReference type="PROSITE" id="PS50048"/>
    </source>
</evidence>
<dbReference type="GO" id="GO:0004107">
    <property type="term" value="F:chorismate synthase activity"/>
    <property type="evidence" value="ECO:0007669"/>
    <property type="project" value="UniProtKB-EC"/>
</dbReference>
<dbReference type="OrthoDB" id="1721239at2759"/>
<evidence type="ECO:0000256" key="8">
    <source>
        <dbReference type="ARBA" id="ARBA00023239"/>
    </source>
</evidence>
<dbReference type="InterPro" id="IPR035904">
    <property type="entry name" value="Chorismate_synth_AroC_sf"/>
</dbReference>
<evidence type="ECO:0000256" key="7">
    <source>
        <dbReference type="ARBA" id="ARBA00023141"/>
    </source>
</evidence>
<dbReference type="InterPro" id="IPR020541">
    <property type="entry name" value="Chorismate_synthase_CS"/>
</dbReference>
<dbReference type="InterPro" id="IPR001138">
    <property type="entry name" value="Zn2Cys6_DnaBD"/>
</dbReference>
<dbReference type="GO" id="GO:0003677">
    <property type="term" value="F:DNA binding"/>
    <property type="evidence" value="ECO:0007669"/>
    <property type="project" value="InterPro"/>
</dbReference>
<dbReference type="PANTHER" id="PTHR21085:SF0">
    <property type="entry name" value="CHORISMATE SYNTHASE"/>
    <property type="match status" value="1"/>
</dbReference>
<dbReference type="SUPFAM" id="SSF103263">
    <property type="entry name" value="Chorismate synthase, AroC"/>
    <property type="match status" value="1"/>
</dbReference>
<evidence type="ECO:0000313" key="13">
    <source>
        <dbReference type="EMBL" id="KAF4314492.1"/>
    </source>
</evidence>
<dbReference type="InterPro" id="IPR007219">
    <property type="entry name" value="XnlR_reg_dom"/>
</dbReference>
<keyword evidence="14" id="KW-1185">Reference proteome</keyword>
<feature type="region of interest" description="Disordered" evidence="11">
    <location>
        <begin position="712"/>
        <end position="734"/>
    </location>
</feature>
<evidence type="ECO:0000256" key="6">
    <source>
        <dbReference type="ARBA" id="ARBA00022723"/>
    </source>
</evidence>
<evidence type="ECO:0000256" key="11">
    <source>
        <dbReference type="SAM" id="MobiDB-lite"/>
    </source>
</evidence>
<comment type="subunit">
    <text evidence="3">Homotetramer.</text>
</comment>
<dbReference type="CDD" id="cd12148">
    <property type="entry name" value="fungal_TF_MHR"/>
    <property type="match status" value="1"/>
</dbReference>
<evidence type="ECO:0000313" key="14">
    <source>
        <dbReference type="Proteomes" id="UP000572817"/>
    </source>
</evidence>
<dbReference type="PROSITE" id="PS00463">
    <property type="entry name" value="ZN2_CY6_FUNGAL_1"/>
    <property type="match status" value="1"/>
</dbReference>
<dbReference type="FunFam" id="3.60.150.10:FF:000004">
    <property type="entry name" value="Chorismate synthase"/>
    <property type="match status" value="1"/>
</dbReference>
<dbReference type="Pfam" id="PF01264">
    <property type="entry name" value="Chorismate_synt"/>
    <property type="match status" value="1"/>
</dbReference>
<dbReference type="PANTHER" id="PTHR21085">
    <property type="entry name" value="CHORISMATE SYNTHASE"/>
    <property type="match status" value="1"/>
</dbReference>
<dbReference type="SUPFAM" id="SSF57701">
    <property type="entry name" value="Zn2/Cys6 DNA-binding domain"/>
    <property type="match status" value="1"/>
</dbReference>
<evidence type="ECO:0000256" key="3">
    <source>
        <dbReference type="ARBA" id="ARBA00011881"/>
    </source>
</evidence>
<dbReference type="PROSITE" id="PS00788">
    <property type="entry name" value="CHORISMATE_SYNTHASE_2"/>
    <property type="match status" value="1"/>
</dbReference>
<dbReference type="EC" id="4.2.3.5" evidence="4 10"/>
<dbReference type="SMART" id="SM00066">
    <property type="entry name" value="GAL4"/>
    <property type="match status" value="1"/>
</dbReference>
<evidence type="ECO:0000256" key="5">
    <source>
        <dbReference type="ARBA" id="ARBA00022605"/>
    </source>
</evidence>
<keyword evidence="5 10" id="KW-0028">Amino-acid biosynthesis</keyword>
<keyword evidence="6" id="KW-0479">Metal-binding</keyword>
<proteinExistence type="inferred from homology"/>
<dbReference type="Gene3D" id="4.10.240.10">
    <property type="entry name" value="Zn(2)-C6 fungal-type DNA-binding domain"/>
    <property type="match status" value="1"/>
</dbReference>
<dbReference type="PROSITE" id="PS00787">
    <property type="entry name" value="CHORISMATE_SYNTHASE_1"/>
    <property type="match status" value="1"/>
</dbReference>
<dbReference type="GO" id="GO:0008270">
    <property type="term" value="F:zinc ion binding"/>
    <property type="evidence" value="ECO:0007669"/>
    <property type="project" value="InterPro"/>
</dbReference>
<comment type="caution">
    <text evidence="13">The sequence shown here is derived from an EMBL/GenBank/DDBJ whole genome shotgun (WGS) entry which is preliminary data.</text>
</comment>
<dbReference type="NCBIfam" id="TIGR00033">
    <property type="entry name" value="aroC"/>
    <property type="match status" value="1"/>
</dbReference>
<dbReference type="GO" id="GO:0008652">
    <property type="term" value="P:amino acid biosynthetic process"/>
    <property type="evidence" value="ECO:0007669"/>
    <property type="project" value="UniProtKB-KW"/>
</dbReference>
<evidence type="ECO:0000256" key="9">
    <source>
        <dbReference type="ARBA" id="ARBA00023242"/>
    </source>
</evidence>
<comment type="catalytic activity">
    <reaction evidence="10">
        <text>5-O-(1-carboxyvinyl)-3-phosphoshikimate = chorismate + phosphate</text>
        <dbReference type="Rhea" id="RHEA:21020"/>
        <dbReference type="ChEBI" id="CHEBI:29748"/>
        <dbReference type="ChEBI" id="CHEBI:43474"/>
        <dbReference type="ChEBI" id="CHEBI:57701"/>
        <dbReference type="EC" id="4.2.3.5"/>
    </reaction>
</comment>
<dbReference type="InterPro" id="IPR000453">
    <property type="entry name" value="Chorismate_synth"/>
</dbReference>
<feature type="compositionally biased region" description="Polar residues" evidence="11">
    <location>
        <begin position="720"/>
        <end position="731"/>
    </location>
</feature>
<dbReference type="CDD" id="cd00067">
    <property type="entry name" value="GAL4"/>
    <property type="match status" value="1"/>
</dbReference>
<dbReference type="UniPathway" id="UPA00053">
    <property type="reaction ID" value="UER00090"/>
</dbReference>
<dbReference type="GO" id="GO:0009423">
    <property type="term" value="P:chorismate biosynthetic process"/>
    <property type="evidence" value="ECO:0007669"/>
    <property type="project" value="UniProtKB-UniPathway"/>
</dbReference>
<feature type="region of interest" description="Disordered" evidence="11">
    <location>
        <begin position="42"/>
        <end position="61"/>
    </location>
</feature>
<evidence type="ECO:0000256" key="1">
    <source>
        <dbReference type="ARBA" id="ARBA00005044"/>
    </source>
</evidence>
<sequence length="1063" mass="115524">MSTFGTHFRVTTYGESHCLSVGCIVDGCPPGMQLTEADIQPQMTRRRPGQSAITTPRNEKDRVEIQSGTEFGVTLGTPIGMRVMNENQRPKDYGNSTMDLYPRPSHADWTYLEKYGVKASSGGGRSSARETIGRVAAGAIAEKYLRQAYGVEIVAFTASIGNEFLFPPTPEHPTASTNPEFLQLIDEISRETVDSFLPVRCPNEDASERMKRLVEKYKAQDDSIGGTVSCVIRNVPSGLGEPCFDKLEATLAHAMLSIPATKGFEIGSGFGGCQVPGSIHNDPFIKAETAPGRPRLTTKTNNSGGIQGGITNGAHIYFNVGFKPPATIGQAQQTVTYGEESGVLEAKGRHDPCVVPRAVPIVESMAALVLMDAVLAQQARQTARSLLPPLKQTVPLTGGGAQENGEGAKVEADRPSVSGGWEGRLAPEIRKDWCQERGQVNQKLHKTAHKFFVTAHGKARDAPTAGSGSDDSLTSADLALLPSPSHVPCCSPGSGVDQQYMSLARTPAATNFCSGSQGRPHAPEPPTPPSVAFSWLLHCPLSLPALLCRVPHPPQVSSSLNPTPCSSHSQPLAPPVAMVRTLAPKAARGDDQRHHREPAKEKKRKCIQTACAPCRKRKSKCDGALPVCSSCVAVYKTECNYDNAEASSAGRKRTFENDVDEEAAPQPTSEALGVLAASLRALPESEAADLIQKIHGCRDIDALAKSLQAVNLAQPPPDSSSPHASTLTEQPFSLPGGRMAYGKSSGLHFRSRAPHTGRRNLVQIRLYDDSTWSSVTSDGEFVRHLLHLYFSWSHPFHPVGSRDLFYQSFERGDCDHCSPLLVNAILALACHFSDRPQARTNPLDPRTAGNAFWVEAKRLLDDAESAETPSITTPQALSIMSMREISMGRDRSGYGYNRRCMTMVIEMGLHLHLPLHEKAKLTAEELHQRGVTFWGCFTVDLRNYTLRRSALMMTHILVWTCMTHLHGLPDAEYAENLDHEMTDLKIMSENHPLALENITIIQEHAEKLDKVLPPRAAQVVSSVLDHSPIPESSRAANGGFKYGWLGKLSRKHGSTILSSEYGK</sequence>
<keyword evidence="9" id="KW-0539">Nucleus</keyword>
<feature type="region of interest" description="Disordered" evidence="11">
    <location>
        <begin position="390"/>
        <end position="422"/>
    </location>
</feature>
<keyword evidence="7 10" id="KW-0057">Aromatic amino acid biosynthesis</keyword>
<keyword evidence="8 10" id="KW-0456">Lyase</keyword>
<dbReference type="Gene3D" id="3.60.150.10">
    <property type="entry name" value="Chorismate synthase AroC"/>
    <property type="match status" value="1"/>
</dbReference>
<dbReference type="HAMAP" id="MF_00300">
    <property type="entry name" value="Chorismate_synth"/>
    <property type="match status" value="1"/>
</dbReference>
<evidence type="ECO:0000256" key="10">
    <source>
        <dbReference type="RuleBase" id="RU000605"/>
    </source>
</evidence>
<dbReference type="GO" id="GO:0005829">
    <property type="term" value="C:cytosol"/>
    <property type="evidence" value="ECO:0007669"/>
    <property type="project" value="TreeGrafter"/>
</dbReference>
<dbReference type="InterPro" id="IPR036864">
    <property type="entry name" value="Zn2-C6_fun-type_DNA-bd_sf"/>
</dbReference>
<comment type="cofactor">
    <cofactor evidence="10">
        <name>FMNH2</name>
        <dbReference type="ChEBI" id="CHEBI:57618"/>
    </cofactor>
    <text evidence="10">Reduced FMN (FMNH(2)).</text>
</comment>
<dbReference type="GO" id="GO:0009073">
    <property type="term" value="P:aromatic amino acid family biosynthetic process"/>
    <property type="evidence" value="ECO:0007669"/>
    <property type="project" value="UniProtKB-KW"/>
</dbReference>
<organism evidence="13 14">
    <name type="scientific">Botryosphaeria dothidea</name>
    <dbReference type="NCBI Taxonomy" id="55169"/>
    <lineage>
        <taxon>Eukaryota</taxon>
        <taxon>Fungi</taxon>
        <taxon>Dikarya</taxon>
        <taxon>Ascomycota</taxon>
        <taxon>Pezizomycotina</taxon>
        <taxon>Dothideomycetes</taxon>
        <taxon>Dothideomycetes incertae sedis</taxon>
        <taxon>Botryosphaeriales</taxon>
        <taxon>Botryosphaeriaceae</taxon>
        <taxon>Botryosphaeria</taxon>
    </lineage>
</organism>
<dbReference type="EMBL" id="WWBZ02000001">
    <property type="protein sequence ID" value="KAF4314492.1"/>
    <property type="molecule type" value="Genomic_DNA"/>
</dbReference>
<name>A0A8H4J7E2_9PEZI</name>
<dbReference type="GO" id="GO:0000981">
    <property type="term" value="F:DNA-binding transcription factor activity, RNA polymerase II-specific"/>
    <property type="evidence" value="ECO:0007669"/>
    <property type="project" value="InterPro"/>
</dbReference>
<comment type="similarity">
    <text evidence="2 10">Belongs to the chorismate synthase family.</text>
</comment>
<dbReference type="GO" id="GO:0010181">
    <property type="term" value="F:FMN binding"/>
    <property type="evidence" value="ECO:0007669"/>
    <property type="project" value="TreeGrafter"/>
</dbReference>
<feature type="domain" description="Zn(2)-C6 fungal-type" evidence="12">
    <location>
        <begin position="610"/>
        <end position="641"/>
    </location>
</feature>
<dbReference type="PROSITE" id="PS50048">
    <property type="entry name" value="ZN2_CY6_FUNGAL_2"/>
    <property type="match status" value="1"/>
</dbReference>
<dbReference type="GO" id="GO:0006351">
    <property type="term" value="P:DNA-templated transcription"/>
    <property type="evidence" value="ECO:0007669"/>
    <property type="project" value="InterPro"/>
</dbReference>
<evidence type="ECO:0000256" key="2">
    <source>
        <dbReference type="ARBA" id="ARBA00008014"/>
    </source>
</evidence>
<dbReference type="Pfam" id="PF04082">
    <property type="entry name" value="Fungal_trans"/>
    <property type="match status" value="1"/>
</dbReference>
<evidence type="ECO:0000256" key="4">
    <source>
        <dbReference type="ARBA" id="ARBA00013036"/>
    </source>
</evidence>